<protein>
    <submittedName>
        <fullName evidence="1">Uncharacterized protein</fullName>
    </submittedName>
</protein>
<accession>A0AB36J2R3</accession>
<evidence type="ECO:0000313" key="1">
    <source>
        <dbReference type="EMBL" id="OME10265.1"/>
    </source>
</evidence>
<dbReference type="EMBL" id="MPTO01000050">
    <property type="protein sequence ID" value="OME10265.1"/>
    <property type="molecule type" value="Genomic_DNA"/>
</dbReference>
<proteinExistence type="predicted"/>
<sequence>MEMDEIKTIIMEYENNLLVRVESSVMLGDKEYKTLSFEIWTDREKYKDNIYEEWKQGEQYLYCTNHATIDEKDMIRTFKRRFMN</sequence>
<comment type="caution">
    <text evidence="1">The sequence shown here is derived from an EMBL/GenBank/DDBJ whole genome shotgun (WGS) entry which is preliminary data.</text>
</comment>
<evidence type="ECO:0000313" key="2">
    <source>
        <dbReference type="Proteomes" id="UP000187323"/>
    </source>
</evidence>
<name>A0AB36J2R3_9BACL</name>
<reference evidence="1 2" key="1">
    <citation type="submission" date="2016-10" db="EMBL/GenBank/DDBJ databases">
        <title>Paenibacillus species isolates.</title>
        <authorList>
            <person name="Beno S.M."/>
        </authorList>
    </citation>
    <scope>NUCLEOTIDE SEQUENCE [LARGE SCALE GENOMIC DNA]</scope>
    <source>
        <strain evidence="1 2">FSL H7-0918</strain>
    </source>
</reference>
<gene>
    <name evidence="1" type="ORF">BSK47_31080</name>
</gene>
<dbReference type="AlphaFoldDB" id="A0AB36J2R3"/>
<dbReference type="Proteomes" id="UP000187323">
    <property type="component" value="Unassembled WGS sequence"/>
</dbReference>
<organism evidence="1 2">
    <name type="scientific">Paenibacillus odorifer</name>
    <dbReference type="NCBI Taxonomy" id="189426"/>
    <lineage>
        <taxon>Bacteria</taxon>
        <taxon>Bacillati</taxon>
        <taxon>Bacillota</taxon>
        <taxon>Bacilli</taxon>
        <taxon>Bacillales</taxon>
        <taxon>Paenibacillaceae</taxon>
        <taxon>Paenibacillus</taxon>
    </lineage>
</organism>